<comment type="similarity">
    <text evidence="1">Belongs to the glycosyl hydrolase 1 family.</text>
</comment>
<name>A0A7K3WT60_9FLAO</name>
<keyword evidence="4" id="KW-1133">Transmembrane helix</keyword>
<dbReference type="Pfam" id="PF05170">
    <property type="entry name" value="AsmA"/>
    <property type="match status" value="1"/>
</dbReference>
<feature type="transmembrane region" description="Helical" evidence="4">
    <location>
        <begin position="7"/>
        <end position="26"/>
    </location>
</feature>
<feature type="region of interest" description="Disordered" evidence="3">
    <location>
        <begin position="879"/>
        <end position="937"/>
    </location>
</feature>
<evidence type="ECO:0000313" key="7">
    <source>
        <dbReference type="Proteomes" id="UP000486602"/>
    </source>
</evidence>
<gene>
    <name evidence="6" type="ORF">G3O08_14580</name>
</gene>
<dbReference type="CDD" id="cd06503">
    <property type="entry name" value="ATP-synt_Fo_b"/>
    <property type="match status" value="1"/>
</dbReference>
<dbReference type="PANTHER" id="PTHR30441:SF8">
    <property type="entry name" value="DUF748 DOMAIN-CONTAINING PROTEIN"/>
    <property type="match status" value="1"/>
</dbReference>
<protein>
    <submittedName>
        <fullName evidence="6">AsmA family protein</fullName>
    </submittedName>
</protein>
<evidence type="ECO:0000256" key="1">
    <source>
        <dbReference type="ARBA" id="ARBA00010838"/>
    </source>
</evidence>
<dbReference type="PROSITE" id="PS00572">
    <property type="entry name" value="GLYCOSYL_HYDROL_F1_1"/>
    <property type="match status" value="1"/>
</dbReference>
<evidence type="ECO:0000259" key="5">
    <source>
        <dbReference type="Pfam" id="PF05170"/>
    </source>
</evidence>
<proteinExistence type="inferred from homology"/>
<evidence type="ECO:0000313" key="6">
    <source>
        <dbReference type="EMBL" id="NEN24728.1"/>
    </source>
</evidence>
<organism evidence="6 7">
    <name type="scientific">Cryomorpha ignava</name>
    <dbReference type="NCBI Taxonomy" id="101383"/>
    <lineage>
        <taxon>Bacteria</taxon>
        <taxon>Pseudomonadati</taxon>
        <taxon>Bacteroidota</taxon>
        <taxon>Flavobacteriia</taxon>
        <taxon>Flavobacteriales</taxon>
        <taxon>Cryomorphaceae</taxon>
        <taxon>Cryomorpha</taxon>
    </lineage>
</organism>
<keyword evidence="7" id="KW-1185">Reference proteome</keyword>
<evidence type="ECO:0000256" key="4">
    <source>
        <dbReference type="SAM" id="Phobius"/>
    </source>
</evidence>
<keyword evidence="4" id="KW-0472">Membrane</keyword>
<dbReference type="GO" id="GO:0090313">
    <property type="term" value="P:regulation of protein targeting to membrane"/>
    <property type="evidence" value="ECO:0007669"/>
    <property type="project" value="TreeGrafter"/>
</dbReference>
<feature type="active site" description="Nucleophile" evidence="2">
    <location>
        <position position="121"/>
    </location>
</feature>
<dbReference type="RefSeq" id="WP_163286121.1">
    <property type="nucleotide sequence ID" value="NZ_JAAGVY010000031.1"/>
</dbReference>
<feature type="domain" description="AsmA" evidence="5">
    <location>
        <begin position="1"/>
        <end position="179"/>
    </location>
</feature>
<dbReference type="InterPro" id="IPR018120">
    <property type="entry name" value="Glyco_hydro_1_AS"/>
</dbReference>
<evidence type="ECO:0000256" key="3">
    <source>
        <dbReference type="SAM" id="MobiDB-lite"/>
    </source>
</evidence>
<dbReference type="PANTHER" id="PTHR30441">
    <property type="entry name" value="DUF748 DOMAIN-CONTAINING PROTEIN"/>
    <property type="match status" value="1"/>
</dbReference>
<feature type="compositionally biased region" description="Basic and acidic residues" evidence="3">
    <location>
        <begin position="912"/>
        <end position="937"/>
    </location>
</feature>
<sequence>MKKALKIIGIIVVVIFLLLLILPFVFKGKIVELVKNEANKNLKAEVNFSDVDLSLIRNFPNLSVSIDDLSVIGVEPFAGDTLAYIDALNLTLDIMSVIKGDEIQIKKIQLNKPNINILVLENGAANYDIAIESEEADAPAEEVGSSVNLKIDQYEINDGNIVYSDATLPMVMVMQGLNHSGKGNFAEEVFTLYTKTHIDNAVVDYDGVRYVAGASADLDADIAMDLPNMKFTFMENELRINQLALGFDGWLAMPADDIDMDITFDAKKNDLKTLLSLIPAEFAQEIDNVKADGKISLSGFVKGVYNDKSMPGFGLNLGVENGSVQYPDLPRSIENIQILADIKSPEGNDMDKMTIDVPKFHMEIGKSANDPNTIDARLSLRNPMTDPLIDTKVDADLNLGSFKDVIPMDGDFNLAGILNAHFELKGALSAIESQQFDNFKASGNAALANFAYADTDVKAEIPEARMTFSPQQLTLETLKVIYEGINMSLDGYMNNYVAYALTDTTLQGVFNFKADKIDANKLMGDEAATEESAEADTTAAPGDPVLVPDNLDITLNTEIGEIKYDDLIISNMRGAMIIKNETVSLSDLLFNLLDGSAKMNGSYSTQNHAVPVADFSYDLQNIDIAQTAKAFTTVEKYAPIAKYASGKISSTLSIKTDLTADFTPVYETMNGRGTVSSDQVVLEGGKFLKKLSETLKSPKLAKQNVQDINASFVIENGKITTDPFDVKIDKIDAVVSGYTSFDATMDYNMAMNIPREELGGDFNKMAEGLLSQANTFLGGNMSLGKNIKVDVRIHGDIADPEISPSFGGMDGENVKDQAKEAIKEVVNEKIDEGKEKAREEAIKQADKILAEAQKQADKIKTEAKRAADNLRTEADKQAKKLVDDASNPLAKQGAKIAADQVRKQAENAASKLEGDADKEANDIMSKARAEADKLRKE</sequence>
<reference evidence="6 7" key="1">
    <citation type="submission" date="2020-02" db="EMBL/GenBank/DDBJ databases">
        <title>Out from the shadows clarifying the taxonomy of the family Cryomorphaceae and related taxa by utilizing the GTDB taxonomic framework.</title>
        <authorList>
            <person name="Bowman J.P."/>
        </authorList>
    </citation>
    <scope>NUCLEOTIDE SEQUENCE [LARGE SCALE GENOMIC DNA]</scope>
    <source>
        <strain evidence="6 7">QSSC 1-22</strain>
    </source>
</reference>
<comment type="caution">
    <text evidence="6">The sequence shown here is derived from an EMBL/GenBank/DDBJ whole genome shotgun (WGS) entry which is preliminary data.</text>
</comment>
<dbReference type="EMBL" id="JAAGVY010000031">
    <property type="protein sequence ID" value="NEN24728.1"/>
    <property type="molecule type" value="Genomic_DNA"/>
</dbReference>
<accession>A0A7K3WT60</accession>
<dbReference type="Proteomes" id="UP000486602">
    <property type="component" value="Unassembled WGS sequence"/>
</dbReference>
<keyword evidence="4" id="KW-0812">Transmembrane</keyword>
<dbReference type="InterPro" id="IPR007844">
    <property type="entry name" value="AsmA"/>
</dbReference>
<dbReference type="InterPro" id="IPR052894">
    <property type="entry name" value="AsmA-related"/>
</dbReference>
<evidence type="ECO:0000256" key="2">
    <source>
        <dbReference type="PROSITE-ProRule" id="PRU10055"/>
    </source>
</evidence>
<dbReference type="AlphaFoldDB" id="A0A7K3WT60"/>
<dbReference type="GO" id="GO:0005886">
    <property type="term" value="C:plasma membrane"/>
    <property type="evidence" value="ECO:0007669"/>
    <property type="project" value="TreeGrafter"/>
</dbReference>